<accession>A0ACC0AU12</accession>
<name>A0ACC0AU12_CATRO</name>
<sequence>MKKKRKKSENNKNGSRRQKFNNLPHVVGLPIVVNKCRKRKGIGKTETYWIRGLALPRKGIGKTETYQIQGLALPSAVECARRKEIFLQGLVSRVAFILEIGITRIK</sequence>
<keyword evidence="2" id="KW-1185">Reference proteome</keyword>
<dbReference type="EMBL" id="CM044705">
    <property type="protein sequence ID" value="KAI5664116.1"/>
    <property type="molecule type" value="Genomic_DNA"/>
</dbReference>
<gene>
    <name evidence="1" type="ORF">M9H77_23439</name>
</gene>
<evidence type="ECO:0000313" key="2">
    <source>
        <dbReference type="Proteomes" id="UP001060085"/>
    </source>
</evidence>
<dbReference type="Proteomes" id="UP001060085">
    <property type="component" value="Linkage Group LG05"/>
</dbReference>
<proteinExistence type="predicted"/>
<evidence type="ECO:0000313" key="1">
    <source>
        <dbReference type="EMBL" id="KAI5664116.1"/>
    </source>
</evidence>
<protein>
    <submittedName>
        <fullName evidence="1">Uncharacterized protein</fullName>
    </submittedName>
</protein>
<comment type="caution">
    <text evidence="1">The sequence shown here is derived from an EMBL/GenBank/DDBJ whole genome shotgun (WGS) entry which is preliminary data.</text>
</comment>
<organism evidence="1 2">
    <name type="scientific">Catharanthus roseus</name>
    <name type="common">Madagascar periwinkle</name>
    <name type="synonym">Vinca rosea</name>
    <dbReference type="NCBI Taxonomy" id="4058"/>
    <lineage>
        <taxon>Eukaryota</taxon>
        <taxon>Viridiplantae</taxon>
        <taxon>Streptophyta</taxon>
        <taxon>Embryophyta</taxon>
        <taxon>Tracheophyta</taxon>
        <taxon>Spermatophyta</taxon>
        <taxon>Magnoliopsida</taxon>
        <taxon>eudicotyledons</taxon>
        <taxon>Gunneridae</taxon>
        <taxon>Pentapetalae</taxon>
        <taxon>asterids</taxon>
        <taxon>lamiids</taxon>
        <taxon>Gentianales</taxon>
        <taxon>Apocynaceae</taxon>
        <taxon>Rauvolfioideae</taxon>
        <taxon>Vinceae</taxon>
        <taxon>Catharanthinae</taxon>
        <taxon>Catharanthus</taxon>
    </lineage>
</organism>
<reference evidence="2" key="1">
    <citation type="journal article" date="2023" name="Nat. Plants">
        <title>Single-cell RNA sequencing provides a high-resolution roadmap for understanding the multicellular compartmentation of specialized metabolism.</title>
        <authorList>
            <person name="Sun S."/>
            <person name="Shen X."/>
            <person name="Li Y."/>
            <person name="Li Y."/>
            <person name="Wang S."/>
            <person name="Li R."/>
            <person name="Zhang H."/>
            <person name="Shen G."/>
            <person name="Guo B."/>
            <person name="Wei J."/>
            <person name="Xu J."/>
            <person name="St-Pierre B."/>
            <person name="Chen S."/>
            <person name="Sun C."/>
        </authorList>
    </citation>
    <scope>NUCLEOTIDE SEQUENCE [LARGE SCALE GENOMIC DNA]</scope>
</reference>